<accession>A0ACB8AHC3</accession>
<dbReference type="EMBL" id="MU267654">
    <property type="protein sequence ID" value="KAH7912346.1"/>
    <property type="molecule type" value="Genomic_DNA"/>
</dbReference>
<evidence type="ECO:0000313" key="1">
    <source>
        <dbReference type="EMBL" id="KAH7912346.1"/>
    </source>
</evidence>
<gene>
    <name evidence="1" type="ORF">BJ138DRAFT_1100388</name>
</gene>
<protein>
    <submittedName>
        <fullName evidence="1">Uncharacterized protein</fullName>
    </submittedName>
</protein>
<sequence>MANSVGLQTSRVRWAIQYFNVAAAAVLIFDYCITFEPEVRWTWGRKWGLPRVVFTLSRYTSFAGALMTAYAAANAHETKCIIFGDASSGLLILRTYAFWGCNKKILAVLLTYGAGRFLALLKGHGVVAFRTGFWYSMVSAANVTVIASLPESNDLLDVISGADDLECDHDVLSCPIAFQDP</sequence>
<reference evidence="1" key="1">
    <citation type="journal article" date="2021" name="New Phytol.">
        <title>Evolutionary innovations through gain and loss of genes in the ectomycorrhizal Boletales.</title>
        <authorList>
            <person name="Wu G."/>
            <person name="Miyauchi S."/>
            <person name="Morin E."/>
            <person name="Kuo A."/>
            <person name="Drula E."/>
            <person name="Varga T."/>
            <person name="Kohler A."/>
            <person name="Feng B."/>
            <person name="Cao Y."/>
            <person name="Lipzen A."/>
            <person name="Daum C."/>
            <person name="Hundley H."/>
            <person name="Pangilinan J."/>
            <person name="Johnson J."/>
            <person name="Barry K."/>
            <person name="LaButti K."/>
            <person name="Ng V."/>
            <person name="Ahrendt S."/>
            <person name="Min B."/>
            <person name="Choi I.G."/>
            <person name="Park H."/>
            <person name="Plett J.M."/>
            <person name="Magnuson J."/>
            <person name="Spatafora J.W."/>
            <person name="Nagy L.G."/>
            <person name="Henrissat B."/>
            <person name="Grigoriev I.V."/>
            <person name="Yang Z.L."/>
            <person name="Xu J."/>
            <person name="Martin F.M."/>
        </authorList>
    </citation>
    <scope>NUCLEOTIDE SEQUENCE</scope>
    <source>
        <strain evidence="1">ATCC 28755</strain>
    </source>
</reference>
<evidence type="ECO:0000313" key="2">
    <source>
        <dbReference type="Proteomes" id="UP000790377"/>
    </source>
</evidence>
<proteinExistence type="predicted"/>
<comment type="caution">
    <text evidence="1">The sequence shown here is derived from an EMBL/GenBank/DDBJ whole genome shotgun (WGS) entry which is preliminary data.</text>
</comment>
<keyword evidence="2" id="KW-1185">Reference proteome</keyword>
<dbReference type="Proteomes" id="UP000790377">
    <property type="component" value="Unassembled WGS sequence"/>
</dbReference>
<organism evidence="1 2">
    <name type="scientific">Hygrophoropsis aurantiaca</name>
    <dbReference type="NCBI Taxonomy" id="72124"/>
    <lineage>
        <taxon>Eukaryota</taxon>
        <taxon>Fungi</taxon>
        <taxon>Dikarya</taxon>
        <taxon>Basidiomycota</taxon>
        <taxon>Agaricomycotina</taxon>
        <taxon>Agaricomycetes</taxon>
        <taxon>Agaricomycetidae</taxon>
        <taxon>Boletales</taxon>
        <taxon>Coniophorineae</taxon>
        <taxon>Hygrophoropsidaceae</taxon>
        <taxon>Hygrophoropsis</taxon>
    </lineage>
</organism>
<name>A0ACB8AHC3_9AGAM</name>